<keyword evidence="1" id="KW-0732">Signal</keyword>
<dbReference type="Proteomes" id="UP000007241">
    <property type="component" value="Unassembled WGS sequence"/>
</dbReference>
<dbReference type="HOGENOM" id="CLU_816332_0_0_1"/>
<proteinExistence type="predicted"/>
<gene>
    <name evidence="3" type="ORF">BATDEDRAFT_25926</name>
</gene>
<dbReference type="STRING" id="684364.F4P620"/>
<dbReference type="Pfam" id="PF14661">
    <property type="entry name" value="HAUS6_N"/>
    <property type="match status" value="1"/>
</dbReference>
<dbReference type="GeneID" id="18238911"/>
<feature type="domain" description="HAUS augmin-like complex subunit 6 N-terminal" evidence="2">
    <location>
        <begin position="30"/>
        <end position="198"/>
    </location>
</feature>
<dbReference type="InParanoid" id="F4P620"/>
<evidence type="ECO:0000313" key="3">
    <source>
        <dbReference type="EMBL" id="EGF79525.1"/>
    </source>
</evidence>
<feature type="chain" id="PRO_5003319828" description="HAUS augmin-like complex subunit 6 N-terminal domain-containing protein" evidence="1">
    <location>
        <begin position="21"/>
        <end position="340"/>
    </location>
</feature>
<dbReference type="AlphaFoldDB" id="F4P620"/>
<accession>F4P620</accession>
<evidence type="ECO:0000256" key="1">
    <source>
        <dbReference type="SAM" id="SignalP"/>
    </source>
</evidence>
<organism evidence="3 4">
    <name type="scientific">Batrachochytrium dendrobatidis (strain JAM81 / FGSC 10211)</name>
    <name type="common">Frog chytrid fungus</name>
    <dbReference type="NCBI Taxonomy" id="684364"/>
    <lineage>
        <taxon>Eukaryota</taxon>
        <taxon>Fungi</taxon>
        <taxon>Fungi incertae sedis</taxon>
        <taxon>Chytridiomycota</taxon>
        <taxon>Chytridiomycota incertae sedis</taxon>
        <taxon>Chytridiomycetes</taxon>
        <taxon>Rhizophydiales</taxon>
        <taxon>Rhizophydiales incertae sedis</taxon>
        <taxon>Batrachochytrium</taxon>
    </lineage>
</organism>
<dbReference type="InterPro" id="IPR028163">
    <property type="entry name" value="HAUS_6_N"/>
</dbReference>
<protein>
    <recommendedName>
        <fullName evidence="2">HAUS augmin-like complex subunit 6 N-terminal domain-containing protein</fullName>
    </recommendedName>
</protein>
<reference evidence="3 4" key="1">
    <citation type="submission" date="2009-12" db="EMBL/GenBank/DDBJ databases">
        <title>The draft genome of Batrachochytrium dendrobatidis.</title>
        <authorList>
            <consortium name="US DOE Joint Genome Institute (JGI-PGF)"/>
            <person name="Kuo A."/>
            <person name="Salamov A."/>
            <person name="Schmutz J."/>
            <person name="Lucas S."/>
            <person name="Pitluck S."/>
            <person name="Rosenblum E."/>
            <person name="Stajich J."/>
            <person name="Eisen M."/>
            <person name="Grigoriev I.V."/>
        </authorList>
    </citation>
    <scope>NUCLEOTIDE SEQUENCE [LARGE SCALE GENOMIC DNA]</scope>
    <source>
        <strain evidence="4">JAM81 / FGSC 10211</strain>
    </source>
</reference>
<name>F4P620_BATDJ</name>
<evidence type="ECO:0000313" key="4">
    <source>
        <dbReference type="Proteomes" id="UP000007241"/>
    </source>
</evidence>
<dbReference type="RefSeq" id="XP_006679912.1">
    <property type="nucleotide sequence ID" value="XM_006679849.1"/>
</dbReference>
<sequence>MHSAILTSLTLLNCPFLVNLSDPSAKLFGKTSNGRLWEHILHYLVVALDPPSLQRFTDCYPPTTLLQAKEFRLVVFKSLDALRKTRAIQLPALARLTFRKSDLDNVRSDRFERLILAITSDLLSHQIKIESTYDGRAIIPPVYTPPLTLPVELQLKLTRAQTLLQTNELLNSIIQMSNNQKSWTQQGKEFKKLATTLQDTLASIFECLLRFAFQHTNDQIRIDKHLQNPAAIASDVERLVQTHASLSQETLQVATQLISWLKTEYKPITHKLISESNLESLDHDQLRLHPSKELALKIQSLSQQRQFQLFNSNGELDIVALIEAWMGLYSNLDMENSILW</sequence>
<feature type="signal peptide" evidence="1">
    <location>
        <begin position="1"/>
        <end position="20"/>
    </location>
</feature>
<keyword evidence="4" id="KW-1185">Reference proteome</keyword>
<evidence type="ECO:0000259" key="2">
    <source>
        <dbReference type="Pfam" id="PF14661"/>
    </source>
</evidence>
<dbReference type="OrthoDB" id="5575722at2759"/>
<dbReference type="EMBL" id="GL882886">
    <property type="protein sequence ID" value="EGF79525.1"/>
    <property type="molecule type" value="Genomic_DNA"/>
</dbReference>